<dbReference type="Gene3D" id="3.90.105.10">
    <property type="entry name" value="Molybdopterin biosynthesis moea protein, domain 2"/>
    <property type="match status" value="1"/>
</dbReference>
<dbReference type="SUPFAM" id="SSF63882">
    <property type="entry name" value="MoeA N-terminal region -like"/>
    <property type="match status" value="1"/>
</dbReference>
<evidence type="ECO:0000259" key="1">
    <source>
        <dbReference type="Pfam" id="PF03453"/>
    </source>
</evidence>
<name>A0A354YU44_9FIRM</name>
<feature type="domain" description="MoeA N-terminal and linker" evidence="1">
    <location>
        <begin position="4"/>
        <end position="63"/>
    </location>
</feature>
<dbReference type="Pfam" id="PF03453">
    <property type="entry name" value="MoeA_N"/>
    <property type="match status" value="1"/>
</dbReference>
<dbReference type="EMBL" id="DNZF01000043">
    <property type="protein sequence ID" value="HBK52709.1"/>
    <property type="molecule type" value="Genomic_DNA"/>
</dbReference>
<dbReference type="AlphaFoldDB" id="A0A354YU44"/>
<sequence>MLNSLEEAQQELIKNIEPLAAEPVSLLEAVGRISSTGILADCNMPDELRSAVDGYAVNPDLSGNYDQLLVVGQLT</sequence>
<dbReference type="Gene3D" id="2.170.190.11">
    <property type="entry name" value="Molybdopterin biosynthesis moea protein, domain 3"/>
    <property type="match status" value="1"/>
</dbReference>
<dbReference type="GO" id="GO:0032324">
    <property type="term" value="P:molybdopterin cofactor biosynthetic process"/>
    <property type="evidence" value="ECO:0007669"/>
    <property type="project" value="InterPro"/>
</dbReference>
<dbReference type="InterPro" id="IPR036135">
    <property type="entry name" value="MoeA_linker/N_sf"/>
</dbReference>
<dbReference type="Proteomes" id="UP000263273">
    <property type="component" value="Unassembled WGS sequence"/>
</dbReference>
<dbReference type="InterPro" id="IPR005110">
    <property type="entry name" value="MoeA_linker/N"/>
</dbReference>
<evidence type="ECO:0000313" key="2">
    <source>
        <dbReference type="EMBL" id="HBK52709.1"/>
    </source>
</evidence>
<gene>
    <name evidence="2" type="ORF">DDZ44_02055</name>
</gene>
<reference evidence="2 3" key="1">
    <citation type="journal article" date="2018" name="Nat. Biotechnol.">
        <title>A standardized bacterial taxonomy based on genome phylogeny substantially revises the tree of life.</title>
        <authorList>
            <person name="Parks D.H."/>
            <person name="Chuvochina M."/>
            <person name="Waite D.W."/>
            <person name="Rinke C."/>
            <person name="Skarshewski A."/>
            <person name="Chaumeil P.A."/>
            <person name="Hugenholtz P."/>
        </authorList>
    </citation>
    <scope>NUCLEOTIDE SEQUENCE [LARGE SCALE GENOMIC DNA]</scope>
    <source>
        <strain evidence="2">UBA10948</strain>
    </source>
</reference>
<accession>A0A354YU44</accession>
<protein>
    <recommendedName>
        <fullName evidence="1">MoeA N-terminal and linker domain-containing protein</fullName>
    </recommendedName>
</protein>
<organism evidence="2 3">
    <name type="scientific">Syntrophomonas wolfei</name>
    <dbReference type="NCBI Taxonomy" id="863"/>
    <lineage>
        <taxon>Bacteria</taxon>
        <taxon>Bacillati</taxon>
        <taxon>Bacillota</taxon>
        <taxon>Clostridia</taxon>
        <taxon>Eubacteriales</taxon>
        <taxon>Syntrophomonadaceae</taxon>
        <taxon>Syntrophomonas</taxon>
    </lineage>
</organism>
<proteinExistence type="predicted"/>
<evidence type="ECO:0000313" key="3">
    <source>
        <dbReference type="Proteomes" id="UP000263273"/>
    </source>
</evidence>
<comment type="caution">
    <text evidence="2">The sequence shown here is derived from an EMBL/GenBank/DDBJ whole genome shotgun (WGS) entry which is preliminary data.</text>
</comment>
<feature type="non-terminal residue" evidence="2">
    <location>
        <position position="75"/>
    </location>
</feature>